<dbReference type="AlphaFoldDB" id="A0A2T0U553"/>
<dbReference type="InterPro" id="IPR025404">
    <property type="entry name" value="DUF4130"/>
</dbReference>
<dbReference type="RefSeq" id="WP_106292614.1">
    <property type="nucleotide sequence ID" value="NZ_PVTH01000004.1"/>
</dbReference>
<dbReference type="EMBL" id="PVTH01000004">
    <property type="protein sequence ID" value="PRY53022.1"/>
    <property type="molecule type" value="Genomic_DNA"/>
</dbReference>
<proteinExistence type="predicted"/>
<dbReference type="Proteomes" id="UP000238034">
    <property type="component" value="Unassembled WGS sequence"/>
</dbReference>
<evidence type="ECO:0000313" key="3">
    <source>
        <dbReference type="Proteomes" id="UP000238034"/>
    </source>
</evidence>
<comment type="caution">
    <text evidence="2">The sequence shown here is derived from an EMBL/GenBank/DDBJ whole genome shotgun (WGS) entry which is preliminary data.</text>
</comment>
<feature type="domain" description="DUF4130" evidence="1">
    <location>
        <begin position="84"/>
        <end position="246"/>
    </location>
</feature>
<evidence type="ECO:0000313" key="2">
    <source>
        <dbReference type="EMBL" id="PRY53022.1"/>
    </source>
</evidence>
<gene>
    <name evidence="2" type="ORF">B0I27_10429</name>
</gene>
<reference evidence="2 3" key="1">
    <citation type="submission" date="2018-03" db="EMBL/GenBank/DDBJ databases">
        <title>Genomic Encyclopedia of Type Strains, Phase III (KMG-III): the genomes of soil and plant-associated and newly described type strains.</title>
        <authorList>
            <person name="Whitman W."/>
        </authorList>
    </citation>
    <scope>NUCLEOTIDE SEQUENCE [LARGE SCALE GENOMIC DNA]</scope>
    <source>
        <strain evidence="2 3">CGMCC 1.9313</strain>
    </source>
</reference>
<keyword evidence="3" id="KW-1185">Reference proteome</keyword>
<evidence type="ECO:0000259" key="1">
    <source>
        <dbReference type="Pfam" id="PF13566"/>
    </source>
</evidence>
<sequence length="250" mass="28979">MTLLTFDGSWYGLLCCIFDVYDYKLGAVYVSADTHNQTDAFGSERIVYTDPEHAARVSKGLAGKLSAKAMGDLYACFLSELPEAPSLIVRYARAVFSNGLTENAFGNADLLKVTQIAKMVSRERHRMKAFIRFQLTSDNIFFAEIEPDFNVIPLIAGHFKGRYADQEWIIYDKRRKYGIYYDLQKVEEVQFTFSEGKINSNVFAESEALYQNMWKDYFKHVSIDSRKNTALHLRHVPKRYWKHLIEKQVY</sequence>
<dbReference type="Pfam" id="PF13566">
    <property type="entry name" value="DUF4130"/>
    <property type="match status" value="1"/>
</dbReference>
<name>A0A2T0U553_9SPHI</name>
<dbReference type="NCBIfam" id="TIGR03915">
    <property type="entry name" value="SAM_7_link_chp"/>
    <property type="match status" value="1"/>
</dbReference>
<accession>A0A2T0U553</accession>
<protein>
    <submittedName>
        <fullName evidence="2">Putative DNA metabolism protein</fullName>
    </submittedName>
</protein>
<organism evidence="2 3">
    <name type="scientific">Arcticibacter pallidicorallinus</name>
    <dbReference type="NCBI Taxonomy" id="1259464"/>
    <lineage>
        <taxon>Bacteria</taxon>
        <taxon>Pseudomonadati</taxon>
        <taxon>Bacteroidota</taxon>
        <taxon>Sphingobacteriia</taxon>
        <taxon>Sphingobacteriales</taxon>
        <taxon>Sphingobacteriaceae</taxon>
        <taxon>Arcticibacter</taxon>
    </lineage>
</organism>
<dbReference type="InterPro" id="IPR023875">
    <property type="entry name" value="DNA_repair_put"/>
</dbReference>
<dbReference type="OrthoDB" id="5290748at2"/>